<evidence type="ECO:0000256" key="6">
    <source>
        <dbReference type="ARBA" id="ARBA00022729"/>
    </source>
</evidence>
<keyword evidence="3" id="KW-0813">Transport</keyword>
<evidence type="ECO:0000256" key="11">
    <source>
        <dbReference type="SAM" id="Phobius"/>
    </source>
</evidence>
<proteinExistence type="inferred from homology"/>
<dbReference type="Gene3D" id="1.10.150.510">
    <property type="entry name" value="Receptor activity modifying family"/>
    <property type="match status" value="1"/>
</dbReference>
<evidence type="ECO:0000256" key="2">
    <source>
        <dbReference type="ARBA" id="ARBA00007087"/>
    </source>
</evidence>
<dbReference type="PANTHER" id="PTHR14076">
    <property type="entry name" value="RECEPTOR ACTIVITY MODIFYING PROTEIN RAMP"/>
    <property type="match status" value="1"/>
</dbReference>
<keyword evidence="4" id="KW-1003">Cell membrane</keyword>
<dbReference type="GO" id="GO:0031623">
    <property type="term" value="P:receptor internalization"/>
    <property type="evidence" value="ECO:0007669"/>
    <property type="project" value="TreeGrafter"/>
</dbReference>
<comment type="similarity">
    <text evidence="2">Belongs to the RAMP family.</text>
</comment>
<keyword evidence="8 11" id="KW-0472">Membrane</keyword>
<keyword evidence="9" id="KW-1015">Disulfide bond</keyword>
<dbReference type="Pfam" id="PF04901">
    <property type="entry name" value="RAMP"/>
    <property type="match status" value="1"/>
</dbReference>
<evidence type="ECO:0000256" key="10">
    <source>
        <dbReference type="ARBA" id="ARBA00023170"/>
    </source>
</evidence>
<reference evidence="14" key="1">
    <citation type="submission" date="2025-08" db="UniProtKB">
        <authorList>
            <consortium name="RefSeq"/>
        </authorList>
    </citation>
    <scope>IDENTIFICATION</scope>
    <source>
        <tissue evidence="14">Sperm</tissue>
    </source>
</reference>
<dbReference type="InterPro" id="IPR006985">
    <property type="entry name" value="RAMP"/>
</dbReference>
<feature type="transmembrane region" description="Helical" evidence="11">
    <location>
        <begin position="122"/>
        <end position="144"/>
    </location>
</feature>
<dbReference type="GO" id="GO:0009986">
    <property type="term" value="C:cell surface"/>
    <property type="evidence" value="ECO:0007669"/>
    <property type="project" value="TreeGrafter"/>
</dbReference>
<evidence type="ECO:0000256" key="12">
    <source>
        <dbReference type="SAM" id="SignalP"/>
    </source>
</evidence>
<evidence type="ECO:0000256" key="7">
    <source>
        <dbReference type="ARBA" id="ARBA00022989"/>
    </source>
</evidence>
<dbReference type="GO" id="GO:0005886">
    <property type="term" value="C:plasma membrane"/>
    <property type="evidence" value="ECO:0007669"/>
    <property type="project" value="UniProtKB-SubCell"/>
</dbReference>
<dbReference type="GO" id="GO:0006816">
    <property type="term" value="P:calcium ion transport"/>
    <property type="evidence" value="ECO:0007669"/>
    <property type="project" value="TreeGrafter"/>
</dbReference>
<comment type="subcellular location">
    <subcellularLocation>
        <location evidence="1">Cell membrane</location>
        <topology evidence="1">Single-pass type I membrane protein</topology>
    </subcellularLocation>
</comment>
<dbReference type="GO" id="GO:0006886">
    <property type="term" value="P:intracellular protein transport"/>
    <property type="evidence" value="ECO:0007669"/>
    <property type="project" value="InterPro"/>
</dbReference>
<evidence type="ECO:0000256" key="3">
    <source>
        <dbReference type="ARBA" id="ARBA00022448"/>
    </source>
</evidence>
<evidence type="ECO:0000256" key="8">
    <source>
        <dbReference type="ARBA" id="ARBA00023136"/>
    </source>
</evidence>
<keyword evidence="13" id="KW-1185">Reference proteome</keyword>
<keyword evidence="6 12" id="KW-0732">Signal</keyword>
<evidence type="ECO:0000313" key="14">
    <source>
        <dbReference type="RefSeq" id="XP_032813229.1"/>
    </source>
</evidence>
<evidence type="ECO:0000256" key="4">
    <source>
        <dbReference type="ARBA" id="ARBA00022475"/>
    </source>
</evidence>
<dbReference type="GO" id="GO:0072659">
    <property type="term" value="P:protein localization to plasma membrane"/>
    <property type="evidence" value="ECO:0007669"/>
    <property type="project" value="TreeGrafter"/>
</dbReference>
<dbReference type="GO" id="GO:0008277">
    <property type="term" value="P:regulation of G protein-coupled receptor signaling pathway"/>
    <property type="evidence" value="ECO:0007669"/>
    <property type="project" value="InterPro"/>
</dbReference>
<gene>
    <name evidence="14" type="primary">LOC116943955</name>
</gene>
<dbReference type="GO" id="GO:0015026">
    <property type="term" value="F:coreceptor activity"/>
    <property type="evidence" value="ECO:0007669"/>
    <property type="project" value="InterPro"/>
</dbReference>
<evidence type="ECO:0000256" key="9">
    <source>
        <dbReference type="ARBA" id="ARBA00023157"/>
    </source>
</evidence>
<accession>A0AAJ7WWZ0</accession>
<dbReference type="RefSeq" id="XP_032813229.1">
    <property type="nucleotide sequence ID" value="XM_032957338.1"/>
</dbReference>
<keyword evidence="10" id="KW-0675">Receptor</keyword>
<protein>
    <submittedName>
        <fullName evidence="14">Receptor activity-modifying protein 1-like isoform X1</fullName>
    </submittedName>
</protein>
<keyword evidence="5 11" id="KW-0812">Transmembrane</keyword>
<dbReference type="InterPro" id="IPR038126">
    <property type="entry name" value="RAMP_sf"/>
</dbReference>
<evidence type="ECO:0000313" key="13">
    <source>
        <dbReference type="Proteomes" id="UP001318040"/>
    </source>
</evidence>
<dbReference type="GeneID" id="116943955"/>
<feature type="signal peptide" evidence="12">
    <location>
        <begin position="1"/>
        <end position="23"/>
    </location>
</feature>
<dbReference type="GO" id="GO:0043235">
    <property type="term" value="C:receptor complex"/>
    <property type="evidence" value="ECO:0007669"/>
    <property type="project" value="TreeGrafter"/>
</dbReference>
<sequence>MSSRCAPLALCATLLALVAPVHACVEALLASAMQLCLQQFERRMWALGPRADWCTWELSASAARRSPCRWYGELTNCTQAASRRRGCFWPSAAVDRFFAGAHRAFFSECPWEDAALADPPPMLLALLIAAPALLVATATGLIVWHSKRREGAI</sequence>
<dbReference type="GO" id="GO:0007186">
    <property type="term" value="P:G protein-coupled receptor signaling pathway"/>
    <property type="evidence" value="ECO:0007669"/>
    <property type="project" value="TreeGrafter"/>
</dbReference>
<dbReference type="AlphaFoldDB" id="A0AAJ7WWZ0"/>
<name>A0AAJ7WWZ0_PETMA</name>
<dbReference type="PANTHER" id="PTHR14076:SF7">
    <property type="entry name" value="RECEPTOR ACTIVITY-MODIFYING PROTEIN 1-LIKE"/>
    <property type="match status" value="1"/>
</dbReference>
<dbReference type="KEGG" id="pmrn:116943955"/>
<dbReference type="Proteomes" id="UP001318040">
    <property type="component" value="Chromosome 19"/>
</dbReference>
<evidence type="ECO:0000256" key="5">
    <source>
        <dbReference type="ARBA" id="ARBA00022692"/>
    </source>
</evidence>
<keyword evidence="7 11" id="KW-1133">Transmembrane helix</keyword>
<dbReference type="GO" id="GO:0032870">
    <property type="term" value="P:cellular response to hormone stimulus"/>
    <property type="evidence" value="ECO:0007669"/>
    <property type="project" value="TreeGrafter"/>
</dbReference>
<feature type="chain" id="PRO_5042538864" evidence="12">
    <location>
        <begin position="24"/>
        <end position="153"/>
    </location>
</feature>
<organism evidence="13 14">
    <name type="scientific">Petromyzon marinus</name>
    <name type="common">Sea lamprey</name>
    <dbReference type="NCBI Taxonomy" id="7757"/>
    <lineage>
        <taxon>Eukaryota</taxon>
        <taxon>Metazoa</taxon>
        <taxon>Chordata</taxon>
        <taxon>Craniata</taxon>
        <taxon>Vertebrata</taxon>
        <taxon>Cyclostomata</taxon>
        <taxon>Hyperoartia</taxon>
        <taxon>Petromyzontiformes</taxon>
        <taxon>Petromyzontidae</taxon>
        <taxon>Petromyzon</taxon>
    </lineage>
</organism>
<evidence type="ECO:0000256" key="1">
    <source>
        <dbReference type="ARBA" id="ARBA00004251"/>
    </source>
</evidence>